<name>A0A1H3TNR7_9BACI</name>
<sequence length="111" mass="12335">MGANSKYGIATGWQREIGFWNLAILPILIGVNLKYDYYFLKIVVISLIVGGLGFGTNHLLGFIEDGSKTISLIGAVENYLLVLFWIIGLGIESSKNRLIKKAHPMFDFLTL</sequence>
<feature type="transmembrane region" description="Helical" evidence="1">
    <location>
        <begin position="69"/>
        <end position="91"/>
    </location>
</feature>
<gene>
    <name evidence="2" type="ORF">SAMN05421736_115114</name>
</gene>
<dbReference type="Proteomes" id="UP000198935">
    <property type="component" value="Unassembled WGS sequence"/>
</dbReference>
<evidence type="ECO:0000256" key="1">
    <source>
        <dbReference type="SAM" id="Phobius"/>
    </source>
</evidence>
<evidence type="ECO:0000313" key="2">
    <source>
        <dbReference type="EMBL" id="SDZ51760.1"/>
    </source>
</evidence>
<reference evidence="3" key="1">
    <citation type="submission" date="2016-10" db="EMBL/GenBank/DDBJ databases">
        <authorList>
            <person name="Varghese N."/>
            <person name="Submissions S."/>
        </authorList>
    </citation>
    <scope>NUCLEOTIDE SEQUENCE [LARGE SCALE GENOMIC DNA]</scope>
    <source>
        <strain evidence="3">SP</strain>
    </source>
</reference>
<proteinExistence type="predicted"/>
<evidence type="ECO:0000313" key="3">
    <source>
        <dbReference type="Proteomes" id="UP000198935"/>
    </source>
</evidence>
<protein>
    <submittedName>
        <fullName evidence="2">Uncharacterized protein</fullName>
    </submittedName>
</protein>
<keyword evidence="1" id="KW-0812">Transmembrane</keyword>
<organism evidence="2 3">
    <name type="scientific">Evansella caseinilytica</name>
    <dbReference type="NCBI Taxonomy" id="1503961"/>
    <lineage>
        <taxon>Bacteria</taxon>
        <taxon>Bacillati</taxon>
        <taxon>Bacillota</taxon>
        <taxon>Bacilli</taxon>
        <taxon>Bacillales</taxon>
        <taxon>Bacillaceae</taxon>
        <taxon>Evansella</taxon>
    </lineage>
</organism>
<keyword evidence="3" id="KW-1185">Reference proteome</keyword>
<feature type="transmembrane region" description="Helical" evidence="1">
    <location>
        <begin position="42"/>
        <end position="63"/>
    </location>
</feature>
<dbReference type="AlphaFoldDB" id="A0A1H3TNR7"/>
<accession>A0A1H3TNR7</accession>
<keyword evidence="1" id="KW-1133">Transmembrane helix</keyword>
<dbReference type="EMBL" id="FNPI01000015">
    <property type="protein sequence ID" value="SDZ51760.1"/>
    <property type="molecule type" value="Genomic_DNA"/>
</dbReference>
<keyword evidence="1" id="KW-0472">Membrane</keyword>